<comment type="caution">
    <text evidence="2">The sequence shown here is derived from an EMBL/GenBank/DDBJ whole genome shotgun (WGS) entry which is preliminary data.</text>
</comment>
<reference evidence="3" key="1">
    <citation type="submission" date="2017-05" db="EMBL/GenBank/DDBJ databases">
        <authorList>
            <person name="Macchi M."/>
            <person name="Festa S."/>
            <person name="Coppotelli B.M."/>
            <person name="Morelli I.S."/>
        </authorList>
    </citation>
    <scope>NUCLEOTIDE SEQUENCE [LARGE SCALE GENOMIC DNA]</scope>
    <source>
        <strain evidence="3">I</strain>
    </source>
</reference>
<feature type="region of interest" description="Disordered" evidence="1">
    <location>
        <begin position="84"/>
        <end position="106"/>
    </location>
</feature>
<gene>
    <name evidence="2" type="ORF">BWR60_00390</name>
</gene>
<dbReference type="SUPFAM" id="SSF46689">
    <property type="entry name" value="Homeodomain-like"/>
    <property type="match status" value="1"/>
</dbReference>
<sequence>MPGPQQMPHGKADPVVLTDEERSLLDRIALAAGARPVAKRAAIVLLAADGLSNRSIAGRLQLEEHCIGRWRRRFARQRIWGLFDHPRTGRPASRRHRRPGRPELTP</sequence>
<dbReference type="AlphaFoldDB" id="A0A211ZV60"/>
<dbReference type="EMBL" id="NHON01000001">
    <property type="protein sequence ID" value="OWJ69046.1"/>
    <property type="molecule type" value="Genomic_DNA"/>
</dbReference>
<proteinExistence type="predicted"/>
<dbReference type="Pfam" id="PF13551">
    <property type="entry name" value="HTH_29"/>
    <property type="match status" value="1"/>
</dbReference>
<evidence type="ECO:0000256" key="1">
    <source>
        <dbReference type="SAM" id="MobiDB-lite"/>
    </source>
</evidence>
<evidence type="ECO:0000313" key="3">
    <source>
        <dbReference type="Proteomes" id="UP000196655"/>
    </source>
</evidence>
<organism evidence="2 3">
    <name type="scientific">Inquilinus limosus</name>
    <dbReference type="NCBI Taxonomy" id="171674"/>
    <lineage>
        <taxon>Bacteria</taxon>
        <taxon>Pseudomonadati</taxon>
        <taxon>Pseudomonadota</taxon>
        <taxon>Alphaproteobacteria</taxon>
        <taxon>Rhodospirillales</taxon>
        <taxon>Rhodospirillaceae</taxon>
        <taxon>Inquilinus</taxon>
    </lineage>
</organism>
<accession>A0A211ZV60</accession>
<dbReference type="InterPro" id="IPR009057">
    <property type="entry name" value="Homeodomain-like_sf"/>
</dbReference>
<name>A0A211ZV60_9PROT</name>
<protein>
    <recommendedName>
        <fullName evidence="4">IS630 family transposase</fullName>
    </recommendedName>
</protein>
<dbReference type="Proteomes" id="UP000196655">
    <property type="component" value="Unassembled WGS sequence"/>
</dbReference>
<keyword evidence="3" id="KW-1185">Reference proteome</keyword>
<evidence type="ECO:0008006" key="4">
    <source>
        <dbReference type="Google" id="ProtNLM"/>
    </source>
</evidence>
<evidence type="ECO:0000313" key="2">
    <source>
        <dbReference type="EMBL" id="OWJ69046.1"/>
    </source>
</evidence>